<dbReference type="HOGENOM" id="CLU_033097_0_0_1"/>
<keyword evidence="2" id="KW-0472">Membrane</keyword>
<dbReference type="Pfam" id="PF10361">
    <property type="entry name" value="DUF2434"/>
    <property type="match status" value="1"/>
</dbReference>
<feature type="transmembrane region" description="Helical" evidence="2">
    <location>
        <begin position="282"/>
        <end position="304"/>
    </location>
</feature>
<name>A0A0D2DBD3_9EURO</name>
<reference evidence="3 4" key="1">
    <citation type="submission" date="2015-01" db="EMBL/GenBank/DDBJ databases">
        <title>The Genome Sequence of Fonsecaea pedrosoi CBS 271.37.</title>
        <authorList>
            <consortium name="The Broad Institute Genomics Platform"/>
            <person name="Cuomo C."/>
            <person name="de Hoog S."/>
            <person name="Gorbushina A."/>
            <person name="Stielow B."/>
            <person name="Teixiera M."/>
            <person name="Abouelleil A."/>
            <person name="Chapman S.B."/>
            <person name="Priest M."/>
            <person name="Young S.K."/>
            <person name="Wortman J."/>
            <person name="Nusbaum C."/>
            <person name="Birren B."/>
        </authorList>
    </citation>
    <scope>NUCLEOTIDE SEQUENCE [LARGE SCALE GENOMIC DNA]</scope>
    <source>
        <strain evidence="3 4">CBS 271.37</strain>
    </source>
</reference>
<feature type="compositionally biased region" description="Low complexity" evidence="1">
    <location>
        <begin position="452"/>
        <end position="468"/>
    </location>
</feature>
<feature type="region of interest" description="Disordered" evidence="1">
    <location>
        <begin position="389"/>
        <end position="518"/>
    </location>
</feature>
<dbReference type="GeneID" id="25311161"/>
<evidence type="ECO:0000313" key="3">
    <source>
        <dbReference type="EMBL" id="KIW74901.1"/>
    </source>
</evidence>
<feature type="transmembrane region" description="Helical" evidence="2">
    <location>
        <begin position="151"/>
        <end position="173"/>
    </location>
</feature>
<dbReference type="STRING" id="1442368.A0A0D2DBD3"/>
<accession>A0A0D2DBD3</accession>
<dbReference type="VEuPathDB" id="FungiDB:Z517_11671"/>
<dbReference type="RefSeq" id="XP_013278709.1">
    <property type="nucleotide sequence ID" value="XM_013423255.1"/>
</dbReference>
<feature type="transmembrane region" description="Helical" evidence="2">
    <location>
        <begin position="252"/>
        <end position="270"/>
    </location>
</feature>
<keyword evidence="2" id="KW-1133">Transmembrane helix</keyword>
<evidence type="ECO:0000256" key="2">
    <source>
        <dbReference type="SAM" id="Phobius"/>
    </source>
</evidence>
<organism evidence="3 4">
    <name type="scientific">Fonsecaea pedrosoi CBS 271.37</name>
    <dbReference type="NCBI Taxonomy" id="1442368"/>
    <lineage>
        <taxon>Eukaryota</taxon>
        <taxon>Fungi</taxon>
        <taxon>Dikarya</taxon>
        <taxon>Ascomycota</taxon>
        <taxon>Pezizomycotina</taxon>
        <taxon>Eurotiomycetes</taxon>
        <taxon>Chaetothyriomycetidae</taxon>
        <taxon>Chaetothyriales</taxon>
        <taxon>Herpotrichiellaceae</taxon>
        <taxon>Fonsecaea</taxon>
    </lineage>
</organism>
<feature type="transmembrane region" description="Helical" evidence="2">
    <location>
        <begin position="119"/>
        <end position="139"/>
    </location>
</feature>
<dbReference type="OrthoDB" id="5308502at2759"/>
<dbReference type="Proteomes" id="UP000053029">
    <property type="component" value="Unassembled WGS sequence"/>
</dbReference>
<evidence type="ECO:0000256" key="1">
    <source>
        <dbReference type="SAM" id="MobiDB-lite"/>
    </source>
</evidence>
<dbReference type="AlphaFoldDB" id="A0A0D2DBD3"/>
<evidence type="ECO:0000313" key="4">
    <source>
        <dbReference type="Proteomes" id="UP000053029"/>
    </source>
</evidence>
<sequence length="518" mass="57902">MLGAQSSANSTTFTNGVALNETALKFWNYTLYDNGTLSNGSRCFLAFGPHKPILFSNGTFVNTTSCYTPINPIGARGITGLVFGSLFALTILFSTINLRKHGRTYLPRERGWKPVGRRWPWYWTLAVAACGILSSFTAVDVDRDYIVNTPIILQSFFLTLMIPVLLACVWEAARNWSSFCHRQFQEAQTYALSANAFHEKANFYLPLLFYAFDCAVFFTLVPRSWSFAQKQRSPTQTQGLARPVALDARFKSASVLATVCLGLIVFRLGYGSRTYRAKIPTTLLLTIICLGLRVAYVLAGSWVWELSPFRRDLSVGLLYGLGYAPALLILVLLNIHGYMNENEDKVLIALRASRGEELMGDGLAIAAQSHQTHSRKPPAWWFRSQSHSASPGGVFRMPSSSRRPPLEEISHATNTGRAEQQDESGHAWWQRRRQEEDARYRKPRQSVNSNRSIGSSTVTDGGTTGIDSRFTDTDSSLPPPQYQRDTPYESRRDGLSQPESSTYSLQSPPQVVRSMLDV</sequence>
<keyword evidence="2" id="KW-0812">Transmembrane</keyword>
<dbReference type="EMBL" id="KN846976">
    <property type="protein sequence ID" value="KIW74901.1"/>
    <property type="molecule type" value="Genomic_DNA"/>
</dbReference>
<proteinExistence type="predicted"/>
<feature type="compositionally biased region" description="Polar residues" evidence="1">
    <location>
        <begin position="497"/>
        <end position="509"/>
    </location>
</feature>
<protein>
    <submittedName>
        <fullName evidence="3">Uncharacterized protein</fullName>
    </submittedName>
</protein>
<keyword evidence="4" id="KW-1185">Reference proteome</keyword>
<feature type="transmembrane region" description="Helical" evidence="2">
    <location>
        <begin position="78"/>
        <end position="98"/>
    </location>
</feature>
<gene>
    <name evidence="3" type="ORF">Z517_11671</name>
</gene>
<feature type="transmembrane region" description="Helical" evidence="2">
    <location>
        <begin position="203"/>
        <end position="221"/>
    </location>
</feature>
<dbReference type="InterPro" id="IPR018830">
    <property type="entry name" value="DUF2434"/>
</dbReference>
<feature type="transmembrane region" description="Helical" evidence="2">
    <location>
        <begin position="316"/>
        <end position="335"/>
    </location>
</feature>